<organism evidence="1 2">
    <name type="scientific">Xanthomonas nasturtii</name>
    <dbReference type="NCBI Taxonomy" id="1843581"/>
    <lineage>
        <taxon>Bacteria</taxon>
        <taxon>Pseudomonadati</taxon>
        <taxon>Pseudomonadota</taxon>
        <taxon>Gammaproteobacteria</taxon>
        <taxon>Lysobacterales</taxon>
        <taxon>Lysobacteraceae</taxon>
        <taxon>Xanthomonas</taxon>
    </lineage>
</organism>
<protein>
    <submittedName>
        <fullName evidence="1">Uncharacterized protein</fullName>
    </submittedName>
</protein>
<proteinExistence type="predicted"/>
<accession>A0ABT0LUK3</accession>
<comment type="caution">
    <text evidence="1">The sequence shown here is derived from an EMBL/GenBank/DDBJ whole genome shotgun (WGS) entry which is preliminary data.</text>
</comment>
<evidence type="ECO:0000313" key="1">
    <source>
        <dbReference type="EMBL" id="MCL1552812.1"/>
    </source>
</evidence>
<sequence length="67" mass="7319">MIKCKEPEHIGTLDDQVQTVMRDGVENIGSYSVLGIGTQHDALIRNLDGGLSYSDGPQMEARERTAT</sequence>
<reference evidence="1" key="1">
    <citation type="submission" date="2022-04" db="EMBL/GenBank/DDBJ databases">
        <title>Genomic comparison of 19 strains of Xanthomonas nasturtii, a newly emerging watercress pathogen.</title>
        <authorList>
            <person name="Harrison J."/>
            <person name="Greer S."/>
            <person name="Hussain R."/>
            <person name="Lascelles D."/>
            <person name="Roberts M."/>
            <person name="Carter B."/>
            <person name="Bryning A."/>
            <person name="Carroll S."/>
            <person name="Aspin A."/>
            <person name="Cruz L."/>
            <person name="Cruz J."/>
            <person name="Grant M."/>
            <person name="Vicente J."/>
            <person name="Studholme D.J."/>
        </authorList>
    </citation>
    <scope>NUCLEOTIDE SEQUENCE</scope>
    <source>
        <strain evidence="1">10016B</strain>
    </source>
</reference>
<name>A0ABT0LUK3_9XANT</name>
<evidence type="ECO:0000313" key="2">
    <source>
        <dbReference type="Proteomes" id="UP001167357"/>
    </source>
</evidence>
<dbReference type="GeneID" id="97211302"/>
<dbReference type="Proteomes" id="UP001167357">
    <property type="component" value="Unassembled WGS sequence"/>
</dbReference>
<gene>
    <name evidence="1" type="ORF">M3O51_16235</name>
</gene>
<dbReference type="RefSeq" id="WP_147308522.1">
    <property type="nucleotide sequence ID" value="NZ_CP142084.2"/>
</dbReference>
<keyword evidence="2" id="KW-1185">Reference proteome</keyword>
<dbReference type="EMBL" id="JAMBED010000044">
    <property type="protein sequence ID" value="MCL1552812.1"/>
    <property type="molecule type" value="Genomic_DNA"/>
</dbReference>